<evidence type="ECO:0000313" key="1">
    <source>
        <dbReference type="EMBL" id="JAH98812.1"/>
    </source>
</evidence>
<organism evidence="1">
    <name type="scientific">Anguilla anguilla</name>
    <name type="common">European freshwater eel</name>
    <name type="synonym">Muraena anguilla</name>
    <dbReference type="NCBI Taxonomy" id="7936"/>
    <lineage>
        <taxon>Eukaryota</taxon>
        <taxon>Metazoa</taxon>
        <taxon>Chordata</taxon>
        <taxon>Craniata</taxon>
        <taxon>Vertebrata</taxon>
        <taxon>Euteleostomi</taxon>
        <taxon>Actinopterygii</taxon>
        <taxon>Neopterygii</taxon>
        <taxon>Teleostei</taxon>
        <taxon>Anguilliformes</taxon>
        <taxon>Anguillidae</taxon>
        <taxon>Anguilla</taxon>
    </lineage>
</organism>
<dbReference type="AlphaFoldDB" id="A0A0E9X7W7"/>
<sequence length="33" mass="3780">MNTGHFTTCKLESLVCGEYMWSSLRLMLISQSI</sequence>
<proteinExistence type="predicted"/>
<reference evidence="1" key="1">
    <citation type="submission" date="2014-11" db="EMBL/GenBank/DDBJ databases">
        <authorList>
            <person name="Amaro Gonzalez C."/>
        </authorList>
    </citation>
    <scope>NUCLEOTIDE SEQUENCE</scope>
</reference>
<protein>
    <submittedName>
        <fullName evidence="1">Uncharacterized protein</fullName>
    </submittedName>
</protein>
<reference evidence="1" key="2">
    <citation type="journal article" date="2015" name="Fish Shellfish Immunol.">
        <title>Early steps in the European eel (Anguilla anguilla)-Vibrio vulnificus interaction in the gills: Role of the RtxA13 toxin.</title>
        <authorList>
            <person name="Callol A."/>
            <person name="Pajuelo D."/>
            <person name="Ebbesson L."/>
            <person name="Teles M."/>
            <person name="MacKenzie S."/>
            <person name="Amaro C."/>
        </authorList>
    </citation>
    <scope>NUCLEOTIDE SEQUENCE</scope>
</reference>
<name>A0A0E9X7W7_ANGAN</name>
<dbReference type="EMBL" id="GBXM01009765">
    <property type="protein sequence ID" value="JAH98812.1"/>
    <property type="molecule type" value="Transcribed_RNA"/>
</dbReference>
<accession>A0A0E9X7W7</accession>